<feature type="domain" description="HTH cro/C1-type" evidence="1">
    <location>
        <begin position="5"/>
        <end position="60"/>
    </location>
</feature>
<protein>
    <recommendedName>
        <fullName evidence="1">HTH cro/C1-type domain-containing protein</fullName>
    </recommendedName>
</protein>
<dbReference type="Proteomes" id="UP000185696">
    <property type="component" value="Unassembled WGS sequence"/>
</dbReference>
<dbReference type="SMART" id="SM00530">
    <property type="entry name" value="HTH_XRE"/>
    <property type="match status" value="1"/>
</dbReference>
<dbReference type="Pfam" id="PF19054">
    <property type="entry name" value="DUF5753"/>
    <property type="match status" value="1"/>
</dbReference>
<accession>A0A7Z0WJX3</accession>
<dbReference type="EMBL" id="MSIF01000010">
    <property type="protein sequence ID" value="OLF09055.1"/>
    <property type="molecule type" value="Genomic_DNA"/>
</dbReference>
<dbReference type="InterPro" id="IPR010982">
    <property type="entry name" value="Lambda_DNA-bd_dom_sf"/>
</dbReference>
<reference evidence="2 3" key="1">
    <citation type="submission" date="2016-12" db="EMBL/GenBank/DDBJ databases">
        <title>The draft genome sequence of Actinophytocola xinjiangensis.</title>
        <authorList>
            <person name="Wang W."/>
            <person name="Yuan L."/>
        </authorList>
    </citation>
    <scope>NUCLEOTIDE SEQUENCE [LARGE SCALE GENOMIC DNA]</scope>
    <source>
        <strain evidence="2 3">CGMCC 4.4663</strain>
    </source>
</reference>
<dbReference type="InterPro" id="IPR001387">
    <property type="entry name" value="Cro/C1-type_HTH"/>
</dbReference>
<dbReference type="CDD" id="cd00093">
    <property type="entry name" value="HTH_XRE"/>
    <property type="match status" value="1"/>
</dbReference>
<comment type="caution">
    <text evidence="2">The sequence shown here is derived from an EMBL/GenBank/DDBJ whole genome shotgun (WGS) entry which is preliminary data.</text>
</comment>
<keyword evidence="3" id="KW-1185">Reference proteome</keyword>
<name>A0A7Z0WJX3_9PSEU</name>
<evidence type="ECO:0000259" key="1">
    <source>
        <dbReference type="PROSITE" id="PS50943"/>
    </source>
</evidence>
<sequence length="135" mass="14774">MGATLRAVRKIRTDLSLEKAARLLQWSLAKMSRFENGKCHITSDDVAAVTAVYRIPVAERNTLIQFATHGDQTVWWDPPLPGIPHEMSALSSYFDDANTITDWSATLIPGLLQIEGYAKALLLAAGRTPGEAHTA</sequence>
<evidence type="ECO:0000313" key="2">
    <source>
        <dbReference type="EMBL" id="OLF09055.1"/>
    </source>
</evidence>
<dbReference type="Pfam" id="PF13560">
    <property type="entry name" value="HTH_31"/>
    <property type="match status" value="1"/>
</dbReference>
<dbReference type="Gene3D" id="1.10.260.40">
    <property type="entry name" value="lambda repressor-like DNA-binding domains"/>
    <property type="match status" value="1"/>
</dbReference>
<dbReference type="SUPFAM" id="SSF47413">
    <property type="entry name" value="lambda repressor-like DNA-binding domains"/>
    <property type="match status" value="1"/>
</dbReference>
<dbReference type="PROSITE" id="PS50943">
    <property type="entry name" value="HTH_CROC1"/>
    <property type="match status" value="1"/>
</dbReference>
<gene>
    <name evidence="2" type="ORF">BLA60_20945</name>
</gene>
<dbReference type="InterPro" id="IPR043917">
    <property type="entry name" value="DUF5753"/>
</dbReference>
<dbReference type="AlphaFoldDB" id="A0A7Z0WJX3"/>
<organism evidence="2 3">
    <name type="scientific">Actinophytocola xinjiangensis</name>
    <dbReference type="NCBI Taxonomy" id="485602"/>
    <lineage>
        <taxon>Bacteria</taxon>
        <taxon>Bacillati</taxon>
        <taxon>Actinomycetota</taxon>
        <taxon>Actinomycetes</taxon>
        <taxon>Pseudonocardiales</taxon>
        <taxon>Pseudonocardiaceae</taxon>
    </lineage>
</organism>
<evidence type="ECO:0000313" key="3">
    <source>
        <dbReference type="Proteomes" id="UP000185696"/>
    </source>
</evidence>
<proteinExistence type="predicted"/>
<dbReference type="GO" id="GO:0003677">
    <property type="term" value="F:DNA binding"/>
    <property type="evidence" value="ECO:0007669"/>
    <property type="project" value="InterPro"/>
</dbReference>